<name>A0A0F6ILH2_LEPIR</name>
<sequence length="202" mass="23670">MSNMRFHILFFFIYKYLMTIFYFKRLNAMDFNTNTLYLNYPPSIKHVEFNEFKNKYRNFTMKIDTINKLLIFCQKLRNQNIIPYYLILGGSYLKNTDSSNSILKIIGCFKSNALPNTTAIKKYFSPIGESAVNLRSKKDDELKLVGLQPVNWITLSSNETNLEALSHFNEIRDLQTDHTLENKLYKVGLICLSFNEVISNVQ</sequence>
<accession>A0A0F6ILH2</accession>
<evidence type="ECO:0000313" key="3">
    <source>
        <dbReference type="Proteomes" id="UP000012164"/>
    </source>
</evidence>
<dbReference type="AlphaFoldDB" id="A0A0F6ILH2"/>
<evidence type="ECO:0000256" key="1">
    <source>
        <dbReference type="SAM" id="Phobius"/>
    </source>
</evidence>
<keyword evidence="1" id="KW-1133">Transmembrane helix</keyword>
<evidence type="ECO:0000313" key="2">
    <source>
        <dbReference type="EMBL" id="EMJ38897.1"/>
    </source>
</evidence>
<dbReference type="EMBL" id="AKWR02000001">
    <property type="protein sequence ID" value="EMJ38897.1"/>
    <property type="molecule type" value="Genomic_DNA"/>
</dbReference>
<proteinExistence type="predicted"/>
<organism evidence="2 3">
    <name type="scientific">Leptospira interrogans str. FPW1039</name>
    <dbReference type="NCBI Taxonomy" id="1193040"/>
    <lineage>
        <taxon>Bacteria</taxon>
        <taxon>Pseudomonadati</taxon>
        <taxon>Spirochaetota</taxon>
        <taxon>Spirochaetia</taxon>
        <taxon>Leptospirales</taxon>
        <taxon>Leptospiraceae</taxon>
        <taxon>Leptospira</taxon>
    </lineage>
</organism>
<comment type="caution">
    <text evidence="2">The sequence shown here is derived from an EMBL/GenBank/DDBJ whole genome shotgun (WGS) entry which is preliminary data.</text>
</comment>
<feature type="transmembrane region" description="Helical" evidence="1">
    <location>
        <begin position="6"/>
        <end position="23"/>
    </location>
</feature>
<keyword evidence="1" id="KW-0812">Transmembrane</keyword>
<dbReference type="Proteomes" id="UP000012164">
    <property type="component" value="Unassembled WGS sequence"/>
</dbReference>
<reference evidence="2 3" key="1">
    <citation type="submission" date="2013-01" db="EMBL/GenBank/DDBJ databases">
        <authorList>
            <person name="Harkins D.M."/>
            <person name="Durkin A.S."/>
            <person name="Brinkac L.M."/>
            <person name="Haft D.H."/>
            <person name="Selengut J.D."/>
            <person name="Sanka R."/>
            <person name="DePew J."/>
            <person name="Purushe J."/>
            <person name="Peacock S.J."/>
            <person name="Thaipadungpanit J."/>
            <person name="Wuthiekanun V.W."/>
            <person name="Day N.P."/>
            <person name="Vinetz J.M."/>
            <person name="Sutton G.G."/>
            <person name="Nierman W.C."/>
            <person name="Fouts D.E."/>
        </authorList>
    </citation>
    <scope>NUCLEOTIDE SEQUENCE [LARGE SCALE GENOMIC DNA]</scope>
    <source>
        <strain evidence="2 3">FPW1039</strain>
    </source>
</reference>
<gene>
    <name evidence="2" type="ORF">LEP1GSC079_1150</name>
</gene>
<protein>
    <submittedName>
        <fullName evidence="2">Uncharacterized protein</fullName>
    </submittedName>
</protein>
<keyword evidence="1" id="KW-0472">Membrane</keyword>